<evidence type="ECO:0000313" key="5">
    <source>
        <dbReference type="Proteomes" id="UP000824504"/>
    </source>
</evidence>
<dbReference type="InterPro" id="IPR051159">
    <property type="entry name" value="Hexapeptide_acetyltransf"/>
</dbReference>
<comment type="similarity">
    <text evidence="1">Belongs to the transferase hexapeptide repeat family.</text>
</comment>
<dbReference type="InterPro" id="IPR001451">
    <property type="entry name" value="Hexapep"/>
</dbReference>
<evidence type="ECO:0000259" key="3">
    <source>
        <dbReference type="SMART" id="SM01266"/>
    </source>
</evidence>
<dbReference type="CDD" id="cd03357">
    <property type="entry name" value="LbH_MAT_GAT"/>
    <property type="match status" value="1"/>
</dbReference>
<dbReference type="PANTHER" id="PTHR23416:SF23">
    <property type="entry name" value="ACETYLTRANSFERASE C18B11.09C-RELATED"/>
    <property type="match status" value="1"/>
</dbReference>
<gene>
    <name evidence="4" type="ORF">KDB89_14000</name>
</gene>
<dbReference type="Pfam" id="PF14602">
    <property type="entry name" value="Hexapep_2"/>
    <property type="match status" value="1"/>
</dbReference>
<keyword evidence="2" id="KW-0808">Transferase</keyword>
<feature type="domain" description="Maltose/galactoside acetyltransferase" evidence="3">
    <location>
        <begin position="12"/>
        <end position="66"/>
    </location>
</feature>
<dbReference type="Pfam" id="PF00132">
    <property type="entry name" value="Hexapep"/>
    <property type="match status" value="1"/>
</dbReference>
<evidence type="ECO:0000256" key="2">
    <source>
        <dbReference type="ARBA" id="ARBA00022679"/>
    </source>
</evidence>
<keyword evidence="5" id="KW-1185">Reference proteome</keyword>
<accession>A0ABX8SHF2</accession>
<dbReference type="Proteomes" id="UP000824504">
    <property type="component" value="Chromosome"/>
</dbReference>
<dbReference type="InterPro" id="IPR018357">
    <property type="entry name" value="Hexapep_transf_CS"/>
</dbReference>
<evidence type="ECO:0000256" key="1">
    <source>
        <dbReference type="ARBA" id="ARBA00007274"/>
    </source>
</evidence>
<dbReference type="SMART" id="SM01266">
    <property type="entry name" value="Mac"/>
    <property type="match status" value="1"/>
</dbReference>
<dbReference type="RefSeq" id="WP_219082060.1">
    <property type="nucleotide sequence ID" value="NZ_CP079216.1"/>
</dbReference>
<dbReference type="InterPro" id="IPR024688">
    <property type="entry name" value="Mac_dom"/>
</dbReference>
<dbReference type="Pfam" id="PF12464">
    <property type="entry name" value="Mac"/>
    <property type="match status" value="1"/>
</dbReference>
<sequence>MDYFTGDPRSNYQRMLDGDFYIADGEEIPAATARSFELQNRYLELCRTDPAAARELLADLLGSLGEESFIRPPLAVDLGFNLHLGARTFINFNLVALDVAPITIGDDVLIGPNVQLLTPVHPLQPTPRRDKLEAAKPITIEDNVWLGGGVIVCPGVTIGAGSVVGAGAVVTRDIPPNSLALGNPARVVRQLTDDGFTEVSLPFSASSAG</sequence>
<name>A0ABX8SHF2_9ACTN</name>
<proteinExistence type="inferred from homology"/>
<dbReference type="EMBL" id="CP079216">
    <property type="protein sequence ID" value="QXT62821.1"/>
    <property type="molecule type" value="Genomic_DNA"/>
</dbReference>
<evidence type="ECO:0000313" key="4">
    <source>
        <dbReference type="EMBL" id="QXT62821.1"/>
    </source>
</evidence>
<organism evidence="4 5">
    <name type="scientific">Tessaracoccus palaemonis</name>
    <dbReference type="NCBI Taxonomy" id="2829499"/>
    <lineage>
        <taxon>Bacteria</taxon>
        <taxon>Bacillati</taxon>
        <taxon>Actinomycetota</taxon>
        <taxon>Actinomycetes</taxon>
        <taxon>Propionibacteriales</taxon>
        <taxon>Propionibacteriaceae</taxon>
        <taxon>Tessaracoccus</taxon>
    </lineage>
</organism>
<protein>
    <submittedName>
        <fullName evidence="4">Sugar O-acetyltransferase</fullName>
    </submittedName>
</protein>
<dbReference type="PROSITE" id="PS00101">
    <property type="entry name" value="HEXAPEP_TRANSFERASES"/>
    <property type="match status" value="1"/>
</dbReference>
<reference evidence="4 5" key="1">
    <citation type="submission" date="2021-07" db="EMBL/GenBank/DDBJ databases">
        <title>complete genome sequencing of Tessaracoccus sp.J1M15.</title>
        <authorList>
            <person name="Bae J.-W."/>
            <person name="Kim D.-y."/>
        </authorList>
    </citation>
    <scope>NUCLEOTIDE SEQUENCE [LARGE SCALE GENOMIC DNA]</scope>
    <source>
        <strain evidence="4 5">J1M15</strain>
    </source>
</reference>
<dbReference type="PANTHER" id="PTHR23416">
    <property type="entry name" value="SIALIC ACID SYNTHASE-RELATED"/>
    <property type="match status" value="1"/>
</dbReference>